<evidence type="ECO:0000313" key="2">
    <source>
        <dbReference type="EMBL" id="MBC8336568.1"/>
    </source>
</evidence>
<organism evidence="2 3">
    <name type="scientific">Candidatus Desulfolinea nitratireducens</name>
    <dbReference type="NCBI Taxonomy" id="2841698"/>
    <lineage>
        <taxon>Bacteria</taxon>
        <taxon>Bacillati</taxon>
        <taxon>Chloroflexota</taxon>
        <taxon>Anaerolineae</taxon>
        <taxon>Anaerolineales</taxon>
        <taxon>Anaerolineales incertae sedis</taxon>
        <taxon>Candidatus Desulfolinea</taxon>
    </lineage>
</organism>
<accession>A0A8J6TH30</accession>
<comment type="caution">
    <text evidence="2">The sequence shown here is derived from an EMBL/GenBank/DDBJ whole genome shotgun (WGS) entry which is preliminary data.</text>
</comment>
<dbReference type="Proteomes" id="UP000614469">
    <property type="component" value="Unassembled WGS sequence"/>
</dbReference>
<sequence length="264" mass="30706">MEKVKSNSWIVFALVGFLFVGWGFHQFFVIPTYTDHWDWLVPTPDLLEYIKFRFQNLGAFTFANGVFVLGVALTGLRKGERWAWVVLTVIPVYILFLTAIFYWLSFLTIPLALLTSWALWVSRDGLQPVVSNRRRAGWVLVFIVGLLLLYFAYDNLFVIPALDVRDPERGWDWLTTNPEHIDYIKLYFRVYGIHILVFGAMALLSVWFGLREGYRSSWQVLWLVPLLIVLHVFFWPWTAPILIAVALLAAIGLWWARPNSFSIS</sequence>
<feature type="transmembrane region" description="Helical" evidence="1">
    <location>
        <begin position="222"/>
        <end position="255"/>
    </location>
</feature>
<keyword evidence="1" id="KW-0472">Membrane</keyword>
<feature type="transmembrane region" description="Helical" evidence="1">
    <location>
        <begin position="186"/>
        <end position="210"/>
    </location>
</feature>
<dbReference type="AlphaFoldDB" id="A0A8J6TH30"/>
<dbReference type="EMBL" id="JACNJN010000172">
    <property type="protein sequence ID" value="MBC8336568.1"/>
    <property type="molecule type" value="Genomic_DNA"/>
</dbReference>
<proteinExistence type="predicted"/>
<evidence type="ECO:0000313" key="3">
    <source>
        <dbReference type="Proteomes" id="UP000614469"/>
    </source>
</evidence>
<keyword evidence="1" id="KW-0812">Transmembrane</keyword>
<protein>
    <submittedName>
        <fullName evidence="2">Uncharacterized protein</fullName>
    </submittedName>
</protein>
<keyword evidence="1" id="KW-1133">Transmembrane helix</keyword>
<feature type="transmembrane region" description="Helical" evidence="1">
    <location>
        <begin position="9"/>
        <end position="34"/>
    </location>
</feature>
<evidence type="ECO:0000256" key="1">
    <source>
        <dbReference type="SAM" id="Phobius"/>
    </source>
</evidence>
<feature type="transmembrane region" description="Helical" evidence="1">
    <location>
        <begin position="54"/>
        <end position="75"/>
    </location>
</feature>
<gene>
    <name evidence="2" type="ORF">H8E29_15000</name>
</gene>
<feature type="transmembrane region" description="Helical" evidence="1">
    <location>
        <begin position="138"/>
        <end position="162"/>
    </location>
</feature>
<feature type="transmembrane region" description="Helical" evidence="1">
    <location>
        <begin position="82"/>
        <end position="103"/>
    </location>
</feature>
<reference evidence="2 3" key="1">
    <citation type="submission" date="2020-08" db="EMBL/GenBank/DDBJ databases">
        <title>Bridging the membrane lipid divide: bacteria of the FCB group superphylum have the potential to synthesize archaeal ether lipids.</title>
        <authorList>
            <person name="Villanueva L."/>
            <person name="Von Meijenfeldt F.A.B."/>
            <person name="Westbye A.B."/>
            <person name="Yadav S."/>
            <person name="Hopmans E.C."/>
            <person name="Dutilh B.E."/>
            <person name="Sinninghe Damste J.S."/>
        </authorList>
    </citation>
    <scope>NUCLEOTIDE SEQUENCE [LARGE SCALE GENOMIC DNA]</scope>
    <source>
        <strain evidence="2">NIOZ-UU36</strain>
    </source>
</reference>
<name>A0A8J6TH30_9CHLR</name>